<feature type="chain" id="PRO_5045361551" evidence="2">
    <location>
        <begin position="21"/>
        <end position="785"/>
    </location>
</feature>
<name>A0ABR8WNX9_9FLAO</name>
<feature type="domain" description="Secretion system C-terminal sorting" evidence="3">
    <location>
        <begin position="717"/>
        <end position="780"/>
    </location>
</feature>
<keyword evidence="1 2" id="KW-0732">Signal</keyword>
<evidence type="ECO:0000313" key="6">
    <source>
        <dbReference type="Proteomes" id="UP000626242"/>
    </source>
</evidence>
<dbReference type="NCBIfam" id="TIGR04183">
    <property type="entry name" value="Por_Secre_tail"/>
    <property type="match status" value="1"/>
</dbReference>
<evidence type="ECO:0000259" key="3">
    <source>
        <dbReference type="Pfam" id="PF18962"/>
    </source>
</evidence>
<proteinExistence type="predicted"/>
<sequence length="785" mass="81475">MKKILLGCFLALGIGTSAQYSYVGNFEDPGYTTTVYKQFGGGTRTTAAACNGTYGGQLAISASATQTGYMVDLSTIGQTGNGQKLDVSANYKKAATVAGNISLAYFTLDPVANTWSINTFGPTVALTATAITTCTALTGTIPAGAIQPGQTYGVGVWFVRSGTTTGNIFVDDITFTQEVVSTPPACTTITYPTSGSTISAGTAKLTWDAAPTAVNYKVQIGTTSGGTDVFNSTVAGNSLNVTLPKSTTLYLKVTPTNLAGDATGCTEISFTTNSTIGYCGGITASALVYPISSVTLNGVTNTSAATTGAPVYEDFTSTTMNVVQGLTYPINVVATGAGTNRFGMTVFIDWNQDGDFNDVSESYFTTAPFLGSAAATNNLSGNITVPETALSGTTRMRIKYNFNSSTTSIISALSDPCGNMGNGQVEDYTISVTAPTAAPGCTSITVPVAGATDFPLNGTMTWAAEPAAAGYKIYIGTTPGGSDVVNGAVVNGTSYKVALTANVTYYARVVPYNSVGDAVGCTEISFTTTGPLYCGPLTYSTVEPTTRVEFAGIQNINQPSGVGATPAHEFFLNQTAQVTTGSPYTITLDANTDGTTFRHFFAVFIDWNQDGDFDDADEKFFTTPESFIFVLGSNGSSATPAVGTINVPATAKAGVTRMRVKSAFYGATGPNTEPNLSNFANACVTTGSSFGQVEDYTVNVTLATAGTSTVDKNKLMVYPNPFKDVVRISDISNVKSVSISDLTGRLVRTVKASSEINLGDLNAGMYLIILHKNDGSTQTVKAIKK</sequence>
<dbReference type="Proteomes" id="UP000626242">
    <property type="component" value="Unassembled WGS sequence"/>
</dbReference>
<dbReference type="Gene3D" id="2.60.40.10">
    <property type="entry name" value="Immunoglobulins"/>
    <property type="match status" value="2"/>
</dbReference>
<dbReference type="InterPro" id="IPR026444">
    <property type="entry name" value="Secre_tail"/>
</dbReference>
<feature type="domain" description="GEVED" evidence="4">
    <location>
        <begin position="601"/>
        <end position="699"/>
    </location>
</feature>
<accession>A0ABR8WNX9</accession>
<comment type="caution">
    <text evidence="5">The sequence shown here is derived from an EMBL/GenBank/DDBJ whole genome shotgun (WGS) entry which is preliminary data.</text>
</comment>
<evidence type="ECO:0000259" key="4">
    <source>
        <dbReference type="Pfam" id="PF20009"/>
    </source>
</evidence>
<keyword evidence="6" id="KW-1185">Reference proteome</keyword>
<dbReference type="Pfam" id="PF20009">
    <property type="entry name" value="GEVED"/>
    <property type="match status" value="2"/>
</dbReference>
<evidence type="ECO:0000256" key="2">
    <source>
        <dbReference type="SAM" id="SignalP"/>
    </source>
</evidence>
<evidence type="ECO:0000313" key="5">
    <source>
        <dbReference type="EMBL" id="MBD8018598.1"/>
    </source>
</evidence>
<dbReference type="RefSeq" id="WP_251833806.1">
    <property type="nucleotide sequence ID" value="NZ_JACSPS010000003.1"/>
</dbReference>
<organism evidence="5 6">
    <name type="scientific">Kaistella pullorum</name>
    <dbReference type="NCBI Taxonomy" id="2763074"/>
    <lineage>
        <taxon>Bacteria</taxon>
        <taxon>Pseudomonadati</taxon>
        <taxon>Bacteroidota</taxon>
        <taxon>Flavobacteriia</taxon>
        <taxon>Flavobacteriales</taxon>
        <taxon>Weeksellaceae</taxon>
        <taxon>Chryseobacterium group</taxon>
        <taxon>Kaistella</taxon>
    </lineage>
</organism>
<evidence type="ECO:0000256" key="1">
    <source>
        <dbReference type="ARBA" id="ARBA00022729"/>
    </source>
</evidence>
<feature type="signal peptide" evidence="2">
    <location>
        <begin position="1"/>
        <end position="20"/>
    </location>
</feature>
<dbReference type="InterPro" id="IPR013783">
    <property type="entry name" value="Ig-like_fold"/>
</dbReference>
<dbReference type="Pfam" id="PF18962">
    <property type="entry name" value="Por_Secre_tail"/>
    <property type="match status" value="1"/>
</dbReference>
<reference evidence="5 6" key="1">
    <citation type="submission" date="2020-08" db="EMBL/GenBank/DDBJ databases">
        <title>A Genomic Blueprint of the Chicken Gut Microbiome.</title>
        <authorList>
            <person name="Gilroy R."/>
            <person name="Ravi A."/>
            <person name="Getino M."/>
            <person name="Pursley I."/>
            <person name="Horton D.L."/>
            <person name="Alikhan N.-F."/>
            <person name="Baker D."/>
            <person name="Gharbi K."/>
            <person name="Hall N."/>
            <person name="Watson M."/>
            <person name="Adriaenssens E.M."/>
            <person name="Foster-Nyarko E."/>
            <person name="Jarju S."/>
            <person name="Secka A."/>
            <person name="Antonio M."/>
            <person name="Oren A."/>
            <person name="Chaudhuri R."/>
            <person name="La Ragione R.M."/>
            <person name="Hildebrand F."/>
            <person name="Pallen M.J."/>
        </authorList>
    </citation>
    <scope>NUCLEOTIDE SEQUENCE [LARGE SCALE GENOMIC DNA]</scope>
    <source>
        <strain evidence="5 6">Sa1CVA4</strain>
    </source>
</reference>
<dbReference type="EMBL" id="JACSPS010000003">
    <property type="protein sequence ID" value="MBD8018598.1"/>
    <property type="molecule type" value="Genomic_DNA"/>
</dbReference>
<protein>
    <submittedName>
        <fullName evidence="5">T9SS type A sorting domain-containing protein</fullName>
    </submittedName>
</protein>
<dbReference type="InterPro" id="IPR045474">
    <property type="entry name" value="GEVED"/>
</dbReference>
<gene>
    <name evidence="5" type="ORF">H9628_08955</name>
</gene>
<feature type="domain" description="GEVED" evidence="4">
    <location>
        <begin position="344"/>
        <end position="430"/>
    </location>
</feature>